<dbReference type="Proteomes" id="UP000249254">
    <property type="component" value="Unassembled WGS sequence"/>
</dbReference>
<dbReference type="AlphaFoldDB" id="A0A328AFP4"/>
<keyword evidence="3" id="KW-1185">Reference proteome</keyword>
<reference evidence="3" key="1">
    <citation type="submission" date="2018-05" db="EMBL/GenBank/DDBJ databases">
        <authorList>
            <person name="Li X."/>
        </authorList>
    </citation>
    <scope>NUCLEOTIDE SEQUENCE [LARGE SCALE GENOMIC DNA]</scope>
    <source>
        <strain evidence="3">LX32</strain>
    </source>
</reference>
<protein>
    <submittedName>
        <fullName evidence="2">Uncharacterized protein</fullName>
    </submittedName>
</protein>
<feature type="transmembrane region" description="Helical" evidence="1">
    <location>
        <begin position="76"/>
        <end position="95"/>
    </location>
</feature>
<feature type="transmembrane region" description="Helical" evidence="1">
    <location>
        <begin position="46"/>
        <end position="64"/>
    </location>
</feature>
<keyword evidence="1" id="KW-1133">Transmembrane helix</keyword>
<proteinExistence type="predicted"/>
<gene>
    <name evidence="2" type="ORF">DJ017_03030</name>
</gene>
<evidence type="ECO:0000256" key="1">
    <source>
        <dbReference type="SAM" id="Phobius"/>
    </source>
</evidence>
<evidence type="ECO:0000313" key="2">
    <source>
        <dbReference type="EMBL" id="RAK53572.1"/>
    </source>
</evidence>
<comment type="caution">
    <text evidence="2">The sequence shown here is derived from an EMBL/GenBank/DDBJ whole genome shotgun (WGS) entry which is preliminary data.</text>
</comment>
<evidence type="ECO:0000313" key="3">
    <source>
        <dbReference type="Proteomes" id="UP000249254"/>
    </source>
</evidence>
<keyword evidence="1" id="KW-0812">Transmembrane</keyword>
<dbReference type="EMBL" id="QFYQ01000001">
    <property type="protein sequence ID" value="RAK53572.1"/>
    <property type="molecule type" value="Genomic_DNA"/>
</dbReference>
<accession>A0A328AFP4</accession>
<name>A0A328AFP4_9CAUL</name>
<keyword evidence="1" id="KW-0472">Membrane</keyword>
<dbReference type="RefSeq" id="WP_111527324.1">
    <property type="nucleotide sequence ID" value="NZ_JBHRSG010000005.1"/>
</dbReference>
<organism evidence="2 3">
    <name type="scientific">Phenylobacterium soli</name>
    <dbReference type="NCBI Taxonomy" id="2170551"/>
    <lineage>
        <taxon>Bacteria</taxon>
        <taxon>Pseudomonadati</taxon>
        <taxon>Pseudomonadota</taxon>
        <taxon>Alphaproteobacteria</taxon>
        <taxon>Caulobacterales</taxon>
        <taxon>Caulobacteraceae</taxon>
        <taxon>Phenylobacterium</taxon>
    </lineage>
</organism>
<sequence length="103" mass="11199">MILTYLGDALWVLALAIMFGASRQAWAQTTPGEKLRLPIGEIGRGLGIWALPGAAFAFSLWLALQARDQEGDATVILFGVRATAASLLALLHLRWLKAALERR</sequence>